<dbReference type="AlphaFoldDB" id="A0A6D2HQT3"/>
<name>A0A6D2HQT3_9BRAS</name>
<dbReference type="Proteomes" id="UP000467841">
    <property type="component" value="Unassembled WGS sequence"/>
</dbReference>
<dbReference type="InterPro" id="IPR036397">
    <property type="entry name" value="RNaseH_sf"/>
</dbReference>
<comment type="caution">
    <text evidence="2">The sequence shown here is derived from an EMBL/GenBank/DDBJ whole genome shotgun (WGS) entry which is preliminary data.</text>
</comment>
<dbReference type="PANTHER" id="PTHR47723:SF19">
    <property type="entry name" value="POLYNUCLEOTIDYL TRANSFERASE, RIBONUCLEASE H-LIKE SUPERFAMILY PROTEIN"/>
    <property type="match status" value="1"/>
</dbReference>
<reference evidence="2" key="1">
    <citation type="submission" date="2020-01" db="EMBL/GenBank/DDBJ databases">
        <authorList>
            <person name="Mishra B."/>
        </authorList>
    </citation>
    <scope>NUCLEOTIDE SEQUENCE [LARGE SCALE GENOMIC DNA]</scope>
</reference>
<sequence length="107" mass="11644">MESVETECGSLRILAKEVTQAIAACKIQSNKPARVERMINWTPSNEGWMKLNTDGASQGNPGLATAGGALRNAYGEWCGDFALNIGRCTSPLAELWGVYYGLYIAWE</sequence>
<dbReference type="SUPFAM" id="SSF53098">
    <property type="entry name" value="Ribonuclease H-like"/>
    <property type="match status" value="1"/>
</dbReference>
<dbReference type="OrthoDB" id="1752183at2759"/>
<dbReference type="InterPro" id="IPR012337">
    <property type="entry name" value="RNaseH-like_sf"/>
</dbReference>
<keyword evidence="3" id="KW-1185">Reference proteome</keyword>
<dbReference type="EMBL" id="CACVBM020000333">
    <property type="protein sequence ID" value="CAA7017850.1"/>
    <property type="molecule type" value="Genomic_DNA"/>
</dbReference>
<dbReference type="Pfam" id="PF13456">
    <property type="entry name" value="RVT_3"/>
    <property type="match status" value="1"/>
</dbReference>
<accession>A0A6D2HQT3</accession>
<proteinExistence type="predicted"/>
<dbReference type="GO" id="GO:0004523">
    <property type="term" value="F:RNA-DNA hybrid ribonuclease activity"/>
    <property type="evidence" value="ECO:0007669"/>
    <property type="project" value="InterPro"/>
</dbReference>
<dbReference type="PROSITE" id="PS50879">
    <property type="entry name" value="RNASE_H_1"/>
    <property type="match status" value="1"/>
</dbReference>
<organism evidence="2 3">
    <name type="scientific">Microthlaspi erraticum</name>
    <dbReference type="NCBI Taxonomy" id="1685480"/>
    <lineage>
        <taxon>Eukaryota</taxon>
        <taxon>Viridiplantae</taxon>
        <taxon>Streptophyta</taxon>
        <taxon>Embryophyta</taxon>
        <taxon>Tracheophyta</taxon>
        <taxon>Spermatophyta</taxon>
        <taxon>Magnoliopsida</taxon>
        <taxon>eudicotyledons</taxon>
        <taxon>Gunneridae</taxon>
        <taxon>Pentapetalae</taxon>
        <taxon>rosids</taxon>
        <taxon>malvids</taxon>
        <taxon>Brassicales</taxon>
        <taxon>Brassicaceae</taxon>
        <taxon>Coluteocarpeae</taxon>
        <taxon>Microthlaspi</taxon>
    </lineage>
</organism>
<dbReference type="InterPro" id="IPR053151">
    <property type="entry name" value="RNase_H-like"/>
</dbReference>
<feature type="domain" description="RNase H type-1" evidence="1">
    <location>
        <begin position="45"/>
        <end position="107"/>
    </location>
</feature>
<dbReference type="Gene3D" id="3.30.420.10">
    <property type="entry name" value="Ribonuclease H-like superfamily/Ribonuclease H"/>
    <property type="match status" value="1"/>
</dbReference>
<protein>
    <recommendedName>
        <fullName evidence="1">RNase H type-1 domain-containing protein</fullName>
    </recommendedName>
</protein>
<evidence type="ECO:0000259" key="1">
    <source>
        <dbReference type="PROSITE" id="PS50879"/>
    </source>
</evidence>
<dbReference type="InterPro" id="IPR044730">
    <property type="entry name" value="RNase_H-like_dom_plant"/>
</dbReference>
<dbReference type="GO" id="GO:0003676">
    <property type="term" value="F:nucleic acid binding"/>
    <property type="evidence" value="ECO:0007669"/>
    <property type="project" value="InterPro"/>
</dbReference>
<dbReference type="PANTHER" id="PTHR47723">
    <property type="entry name" value="OS05G0353850 PROTEIN"/>
    <property type="match status" value="1"/>
</dbReference>
<evidence type="ECO:0000313" key="3">
    <source>
        <dbReference type="Proteomes" id="UP000467841"/>
    </source>
</evidence>
<evidence type="ECO:0000313" key="2">
    <source>
        <dbReference type="EMBL" id="CAA7017850.1"/>
    </source>
</evidence>
<dbReference type="InterPro" id="IPR002156">
    <property type="entry name" value="RNaseH_domain"/>
</dbReference>
<gene>
    <name evidence="2" type="ORF">MERR_LOCUS5085</name>
</gene>
<dbReference type="CDD" id="cd06222">
    <property type="entry name" value="RNase_H_like"/>
    <property type="match status" value="1"/>
</dbReference>